<evidence type="ECO:0000256" key="4">
    <source>
        <dbReference type="ARBA" id="ARBA00022912"/>
    </source>
</evidence>
<evidence type="ECO:0000259" key="7">
    <source>
        <dbReference type="PROSITE" id="PS50056"/>
    </source>
</evidence>
<gene>
    <name evidence="8" type="ORF">BGW38_007513</name>
</gene>
<evidence type="ECO:0000313" key="9">
    <source>
        <dbReference type="Proteomes" id="UP000780801"/>
    </source>
</evidence>
<evidence type="ECO:0000256" key="1">
    <source>
        <dbReference type="ARBA" id="ARBA00008601"/>
    </source>
</evidence>
<feature type="compositionally biased region" description="Polar residues" evidence="5">
    <location>
        <begin position="1"/>
        <end position="16"/>
    </location>
</feature>
<name>A0A9P6KAA9_9FUNG</name>
<dbReference type="EC" id="3.1.3.48" evidence="2"/>
<evidence type="ECO:0000256" key="3">
    <source>
        <dbReference type="ARBA" id="ARBA00022801"/>
    </source>
</evidence>
<protein>
    <recommendedName>
        <fullName evidence="2">protein-tyrosine-phosphatase</fullName>
        <ecNumber evidence="2">3.1.3.48</ecNumber>
    </recommendedName>
</protein>
<evidence type="ECO:0000256" key="2">
    <source>
        <dbReference type="ARBA" id="ARBA00013064"/>
    </source>
</evidence>
<sequence>MATPPTSSNGSMRPQSTTATTTTTNHLHENDKAEREISVILENFMYLGGELVEEEQIDELEQLGIRRVLNIAVNCDDELWIRRHGGVQGPHYLKIGLRDHVDQDLKEGLAQAIAFISASSDPVYVHCQAGKSRSVAMVIGYLIQEHRWPLKRAYDHVVERRKCMSPNIGFVSQLVILEQKVFGPEKAGGLVGPTVEEMDLTTTMSWS</sequence>
<feature type="domain" description="Tyrosine-protein phosphatase" evidence="6">
    <location>
        <begin position="36"/>
        <end position="183"/>
    </location>
</feature>
<keyword evidence="3" id="KW-0378">Hydrolase</keyword>
<dbReference type="PANTHER" id="PTHR10159:SF530">
    <property type="entry name" value="DUAL SPECIFICITY PROTEIN PHOSPHATASE DDB_G0271350-RELATED"/>
    <property type="match status" value="1"/>
</dbReference>
<dbReference type="Pfam" id="PF00782">
    <property type="entry name" value="DSPc"/>
    <property type="match status" value="1"/>
</dbReference>
<reference evidence="8" key="1">
    <citation type="journal article" date="2020" name="Fungal Divers.">
        <title>Resolving the Mortierellaceae phylogeny through synthesis of multi-gene phylogenetics and phylogenomics.</title>
        <authorList>
            <person name="Vandepol N."/>
            <person name="Liber J."/>
            <person name="Desiro A."/>
            <person name="Na H."/>
            <person name="Kennedy M."/>
            <person name="Barry K."/>
            <person name="Grigoriev I.V."/>
            <person name="Miller A.N."/>
            <person name="O'Donnell K."/>
            <person name="Stajich J.E."/>
            <person name="Bonito G."/>
        </authorList>
    </citation>
    <scope>NUCLEOTIDE SEQUENCE</scope>
    <source>
        <strain evidence="8">KOD1015</strain>
    </source>
</reference>
<comment type="similarity">
    <text evidence="1">Belongs to the protein-tyrosine phosphatase family. Non-receptor class dual specificity subfamily.</text>
</comment>
<dbReference type="CDD" id="cd14498">
    <property type="entry name" value="DSP"/>
    <property type="match status" value="1"/>
</dbReference>
<dbReference type="PANTHER" id="PTHR10159">
    <property type="entry name" value="DUAL SPECIFICITY PROTEIN PHOSPHATASE"/>
    <property type="match status" value="1"/>
</dbReference>
<feature type="domain" description="Tyrosine specific protein phosphatases" evidence="7">
    <location>
        <begin position="107"/>
        <end position="161"/>
    </location>
</feature>
<dbReference type="InterPro" id="IPR000340">
    <property type="entry name" value="Dual-sp_phosphatase_cat-dom"/>
</dbReference>
<dbReference type="EMBL" id="JAABOA010004972">
    <property type="protein sequence ID" value="KAF9577332.1"/>
    <property type="molecule type" value="Genomic_DNA"/>
</dbReference>
<dbReference type="InterPro" id="IPR020422">
    <property type="entry name" value="TYR_PHOSPHATASE_DUAL_dom"/>
</dbReference>
<evidence type="ECO:0000256" key="5">
    <source>
        <dbReference type="SAM" id="MobiDB-lite"/>
    </source>
</evidence>
<dbReference type="Gene3D" id="3.90.190.10">
    <property type="entry name" value="Protein tyrosine phosphatase superfamily"/>
    <property type="match status" value="1"/>
</dbReference>
<dbReference type="InterPro" id="IPR029021">
    <property type="entry name" value="Prot-tyrosine_phosphatase-like"/>
</dbReference>
<evidence type="ECO:0000259" key="6">
    <source>
        <dbReference type="PROSITE" id="PS50054"/>
    </source>
</evidence>
<dbReference type="PROSITE" id="PS50056">
    <property type="entry name" value="TYR_PHOSPHATASE_2"/>
    <property type="match status" value="1"/>
</dbReference>
<organism evidence="8 9">
    <name type="scientific">Lunasporangiospora selenospora</name>
    <dbReference type="NCBI Taxonomy" id="979761"/>
    <lineage>
        <taxon>Eukaryota</taxon>
        <taxon>Fungi</taxon>
        <taxon>Fungi incertae sedis</taxon>
        <taxon>Mucoromycota</taxon>
        <taxon>Mortierellomycotina</taxon>
        <taxon>Mortierellomycetes</taxon>
        <taxon>Mortierellales</taxon>
        <taxon>Mortierellaceae</taxon>
        <taxon>Lunasporangiospora</taxon>
    </lineage>
</organism>
<feature type="region of interest" description="Disordered" evidence="5">
    <location>
        <begin position="1"/>
        <end position="31"/>
    </location>
</feature>
<dbReference type="GO" id="GO:0004725">
    <property type="term" value="F:protein tyrosine phosphatase activity"/>
    <property type="evidence" value="ECO:0007669"/>
    <property type="project" value="UniProtKB-EC"/>
</dbReference>
<dbReference type="GO" id="GO:0005737">
    <property type="term" value="C:cytoplasm"/>
    <property type="evidence" value="ECO:0007669"/>
    <property type="project" value="TreeGrafter"/>
</dbReference>
<dbReference type="PROSITE" id="PS50054">
    <property type="entry name" value="TYR_PHOSPHATASE_DUAL"/>
    <property type="match status" value="1"/>
</dbReference>
<dbReference type="OrthoDB" id="273181at2759"/>
<dbReference type="Proteomes" id="UP000780801">
    <property type="component" value="Unassembled WGS sequence"/>
</dbReference>
<accession>A0A9P6KAA9</accession>
<comment type="caution">
    <text evidence="8">The sequence shown here is derived from an EMBL/GenBank/DDBJ whole genome shotgun (WGS) entry which is preliminary data.</text>
</comment>
<keyword evidence="4" id="KW-0904">Protein phosphatase</keyword>
<proteinExistence type="inferred from homology"/>
<dbReference type="AlphaFoldDB" id="A0A9P6KAA9"/>
<dbReference type="SMART" id="SM00195">
    <property type="entry name" value="DSPc"/>
    <property type="match status" value="1"/>
</dbReference>
<evidence type="ECO:0000313" key="8">
    <source>
        <dbReference type="EMBL" id="KAF9577332.1"/>
    </source>
</evidence>
<dbReference type="InterPro" id="IPR000387">
    <property type="entry name" value="Tyr_Pase_dom"/>
</dbReference>
<keyword evidence="9" id="KW-1185">Reference proteome</keyword>
<dbReference type="SUPFAM" id="SSF52799">
    <property type="entry name" value="(Phosphotyrosine protein) phosphatases II"/>
    <property type="match status" value="1"/>
</dbReference>
<dbReference type="GO" id="GO:0043409">
    <property type="term" value="P:negative regulation of MAPK cascade"/>
    <property type="evidence" value="ECO:0007669"/>
    <property type="project" value="TreeGrafter"/>
</dbReference>